<gene>
    <name evidence="1" type="ORF">EVC27_094</name>
</gene>
<keyword evidence="2" id="KW-1185">Reference proteome</keyword>
<sequence>MDLLKRNACCFIYTRLSPRFHTDNMQTSLAKRRCQVNQSRGDSGESGLMWVSANHRLKRKIPHIARVSLEGADAERSNDMLSANIGLKDNLQEFMFRLDYFFQPLETASASFAAASARWRLPRSCSC</sequence>
<name>A0A7S5RFK2_9CAUD</name>
<reference evidence="1" key="1">
    <citation type="submission" date="2020-01" db="EMBL/GenBank/DDBJ databases">
        <title>Patterns of diversity and host range of bacteriophage communities associated with bean-nodulatin bacteria.</title>
        <authorList>
            <person name="Vann Cauwenberghe J."/>
            <person name="Santamaria R.I."/>
            <person name="Bustos P."/>
            <person name="Juarez S."/>
            <person name="Gonzalez V."/>
        </authorList>
    </citation>
    <scope>NUCLEOTIDE SEQUENCE</scope>
</reference>
<evidence type="ECO:0000313" key="2">
    <source>
        <dbReference type="Proteomes" id="UP000626490"/>
    </source>
</evidence>
<accession>A0A7S5RFK2</accession>
<organism evidence="1 2">
    <name type="scientific">Rhizobium phage RHph_I1_6</name>
    <dbReference type="NCBI Taxonomy" id="2509728"/>
    <lineage>
        <taxon>Viruses</taxon>
        <taxon>Duplodnaviria</taxon>
        <taxon>Heunggongvirae</taxon>
        <taxon>Uroviricota</taxon>
        <taxon>Caudoviricetes</taxon>
        <taxon>Schitoviridae</taxon>
        <taxon>Demetervirinae</taxon>
        <taxon>Cyamitesvirus</taxon>
        <taxon>Cyamitesvirus I16</taxon>
    </lineage>
</organism>
<proteinExistence type="predicted"/>
<evidence type="ECO:0000313" key="1">
    <source>
        <dbReference type="EMBL" id="QIG76616.1"/>
    </source>
</evidence>
<dbReference type="Proteomes" id="UP000626490">
    <property type="component" value="Segment"/>
</dbReference>
<protein>
    <submittedName>
        <fullName evidence="1">Uncharacterized protein</fullName>
    </submittedName>
</protein>
<dbReference type="EMBL" id="MN988555">
    <property type="protein sequence ID" value="QIG76616.1"/>
    <property type="molecule type" value="Genomic_DNA"/>
</dbReference>